<accession>A0A0E9RTV6</accession>
<organism evidence="1">
    <name type="scientific">Anguilla anguilla</name>
    <name type="common">European freshwater eel</name>
    <name type="synonym">Muraena anguilla</name>
    <dbReference type="NCBI Taxonomy" id="7936"/>
    <lineage>
        <taxon>Eukaryota</taxon>
        <taxon>Metazoa</taxon>
        <taxon>Chordata</taxon>
        <taxon>Craniata</taxon>
        <taxon>Vertebrata</taxon>
        <taxon>Euteleostomi</taxon>
        <taxon>Actinopterygii</taxon>
        <taxon>Neopterygii</taxon>
        <taxon>Teleostei</taxon>
        <taxon>Anguilliformes</taxon>
        <taxon>Anguillidae</taxon>
        <taxon>Anguilla</taxon>
    </lineage>
</organism>
<dbReference type="AlphaFoldDB" id="A0A0E9RTV6"/>
<dbReference type="EMBL" id="GBXM01076697">
    <property type="protein sequence ID" value="JAH31880.1"/>
    <property type="molecule type" value="Transcribed_RNA"/>
</dbReference>
<sequence>MSLLLSLVTTSSARPVNTGRDFGEQSTVGTNDVTGLCYELLGIFVALKKIYI</sequence>
<name>A0A0E9RTV6_ANGAN</name>
<evidence type="ECO:0000313" key="1">
    <source>
        <dbReference type="EMBL" id="JAH31880.1"/>
    </source>
</evidence>
<protein>
    <submittedName>
        <fullName evidence="1">Uncharacterized protein</fullName>
    </submittedName>
</protein>
<reference evidence="1" key="2">
    <citation type="journal article" date="2015" name="Fish Shellfish Immunol.">
        <title>Early steps in the European eel (Anguilla anguilla)-Vibrio vulnificus interaction in the gills: Role of the RtxA13 toxin.</title>
        <authorList>
            <person name="Callol A."/>
            <person name="Pajuelo D."/>
            <person name="Ebbesson L."/>
            <person name="Teles M."/>
            <person name="MacKenzie S."/>
            <person name="Amaro C."/>
        </authorList>
    </citation>
    <scope>NUCLEOTIDE SEQUENCE</scope>
</reference>
<proteinExistence type="predicted"/>
<reference evidence="1" key="1">
    <citation type="submission" date="2014-11" db="EMBL/GenBank/DDBJ databases">
        <authorList>
            <person name="Amaro Gonzalez C."/>
        </authorList>
    </citation>
    <scope>NUCLEOTIDE SEQUENCE</scope>
</reference>